<sequence length="142" mass="15667">MIRASGIAEPFETRLGHGSPPRCQHIDRYWRGQGVYGRIISALSWRAGTERGFVLSPVHGSGTDMARYFFHTLNGKMLVDDVGVEFASMAEVRSETIRASGQMLSHGVQGWKGDAWQMIVADESGTIVFSVSFRTDHHGLNA</sequence>
<dbReference type="InterPro" id="IPR054189">
    <property type="entry name" value="DUF6894"/>
</dbReference>
<dbReference type="EMBL" id="JACIEK010000002">
    <property type="protein sequence ID" value="MBB3997640.1"/>
    <property type="molecule type" value="Genomic_DNA"/>
</dbReference>
<feature type="domain" description="DUF6894" evidence="1">
    <location>
        <begin position="67"/>
        <end position="133"/>
    </location>
</feature>
<evidence type="ECO:0000259" key="1">
    <source>
        <dbReference type="Pfam" id="PF21834"/>
    </source>
</evidence>
<name>A0A7W6H3F6_9HYPH</name>
<keyword evidence="3" id="KW-1185">Reference proteome</keyword>
<dbReference type="Proteomes" id="UP000542776">
    <property type="component" value="Unassembled WGS sequence"/>
</dbReference>
<evidence type="ECO:0000313" key="3">
    <source>
        <dbReference type="Proteomes" id="UP000542776"/>
    </source>
</evidence>
<comment type="caution">
    <text evidence="2">The sequence shown here is derived from an EMBL/GenBank/DDBJ whole genome shotgun (WGS) entry which is preliminary data.</text>
</comment>
<dbReference type="Pfam" id="PF21834">
    <property type="entry name" value="DUF6894"/>
    <property type="match status" value="1"/>
</dbReference>
<proteinExistence type="predicted"/>
<protein>
    <recommendedName>
        <fullName evidence="1">DUF6894 domain-containing protein</fullName>
    </recommendedName>
</protein>
<accession>A0A7W6H3F6</accession>
<dbReference type="RefSeq" id="WP_183199190.1">
    <property type="nucleotide sequence ID" value="NZ_JACIEK010000002.1"/>
</dbReference>
<evidence type="ECO:0000313" key="2">
    <source>
        <dbReference type="EMBL" id="MBB3997640.1"/>
    </source>
</evidence>
<gene>
    <name evidence="2" type="ORF">GGR04_001476</name>
</gene>
<reference evidence="2 3" key="1">
    <citation type="submission" date="2020-08" db="EMBL/GenBank/DDBJ databases">
        <title>Genomic Encyclopedia of Type Strains, Phase IV (KMG-IV): sequencing the most valuable type-strain genomes for metagenomic binning, comparative biology and taxonomic classification.</title>
        <authorList>
            <person name="Goeker M."/>
        </authorList>
    </citation>
    <scope>NUCLEOTIDE SEQUENCE [LARGE SCALE GENOMIC DNA]</scope>
    <source>
        <strain evidence="2 3">DSM 102238</strain>
    </source>
</reference>
<dbReference type="AlphaFoldDB" id="A0A7W6H3F6"/>
<organism evidence="2 3">
    <name type="scientific">Aureimonas pseudogalii</name>
    <dbReference type="NCBI Taxonomy" id="1744844"/>
    <lineage>
        <taxon>Bacteria</taxon>
        <taxon>Pseudomonadati</taxon>
        <taxon>Pseudomonadota</taxon>
        <taxon>Alphaproteobacteria</taxon>
        <taxon>Hyphomicrobiales</taxon>
        <taxon>Aurantimonadaceae</taxon>
        <taxon>Aureimonas</taxon>
    </lineage>
</organism>